<evidence type="ECO:0000259" key="1">
    <source>
        <dbReference type="Pfam" id="PF16242"/>
    </source>
</evidence>
<dbReference type="InterPro" id="IPR012349">
    <property type="entry name" value="Split_barrel_FMN-bd"/>
</dbReference>
<dbReference type="PANTHER" id="PTHR34818:SF1">
    <property type="entry name" value="PROTEIN BLI-3"/>
    <property type="match status" value="1"/>
</dbReference>
<gene>
    <name evidence="2" type="ORF">PWYN_04980</name>
</gene>
<dbReference type="OrthoDB" id="9795235at2"/>
<sequence length="163" mass="18579">MSDLNNSHKEAVETVKELIKGIDTAMFTTVSAEGLVSRPMKTQEIEFNGDLWFLTKKDTSKFEELLHDPRVNIVYADKSYVSIRGTAKFVEDLGKKKELWSAGYDTILQTSYDDPNVILIQVQAEAAEYWKSGNLTEKATFFFKRLTKQNTEQSSLNQTIVLK</sequence>
<dbReference type="InterPro" id="IPR052917">
    <property type="entry name" value="Stress-Dev_Protein"/>
</dbReference>
<reference evidence="2 3" key="1">
    <citation type="submission" date="2014-08" db="EMBL/GenBank/DDBJ databases">
        <authorList>
            <person name="den Bakker H.C."/>
        </authorList>
    </citation>
    <scope>NUCLEOTIDE SEQUENCE [LARGE SCALE GENOMIC DNA]</scope>
    <source>
        <strain evidence="2 3">DSM 18334</strain>
    </source>
</reference>
<dbReference type="Proteomes" id="UP000029734">
    <property type="component" value="Unassembled WGS sequence"/>
</dbReference>
<dbReference type="EMBL" id="JQCR01000002">
    <property type="protein sequence ID" value="KGE18793.1"/>
    <property type="molecule type" value="Genomic_DNA"/>
</dbReference>
<organism evidence="2 3">
    <name type="scientific">Paenibacillus wynnii</name>
    <dbReference type="NCBI Taxonomy" id="268407"/>
    <lineage>
        <taxon>Bacteria</taxon>
        <taxon>Bacillati</taxon>
        <taxon>Bacillota</taxon>
        <taxon>Bacilli</taxon>
        <taxon>Bacillales</taxon>
        <taxon>Paenibacillaceae</taxon>
        <taxon>Paenibacillus</taxon>
    </lineage>
</organism>
<dbReference type="SUPFAM" id="SSF50475">
    <property type="entry name" value="FMN-binding split barrel"/>
    <property type="match status" value="1"/>
</dbReference>
<dbReference type="InterPro" id="IPR038725">
    <property type="entry name" value="YdaG_split_barrel_FMN-bd"/>
</dbReference>
<proteinExistence type="predicted"/>
<dbReference type="PANTHER" id="PTHR34818">
    <property type="entry name" value="PROTEIN BLI-3"/>
    <property type="match status" value="1"/>
</dbReference>
<keyword evidence="3" id="KW-1185">Reference proteome</keyword>
<dbReference type="STRING" id="268407.PWYN_04980"/>
<feature type="domain" description="General stress protein FMN-binding split barrel" evidence="1">
    <location>
        <begin position="10"/>
        <end position="148"/>
    </location>
</feature>
<dbReference type="Pfam" id="PF16242">
    <property type="entry name" value="Pyrid_ox_like"/>
    <property type="match status" value="1"/>
</dbReference>
<protein>
    <submittedName>
        <fullName evidence="2">General stress protein</fullName>
    </submittedName>
</protein>
<name>A0A098M9S2_9BACL</name>
<accession>A0A098M9S2</accession>
<dbReference type="eggNOG" id="COG3871">
    <property type="taxonomic scope" value="Bacteria"/>
</dbReference>
<comment type="caution">
    <text evidence="2">The sequence shown here is derived from an EMBL/GenBank/DDBJ whole genome shotgun (WGS) entry which is preliminary data.</text>
</comment>
<reference evidence="2 3" key="2">
    <citation type="submission" date="2014-10" db="EMBL/GenBank/DDBJ databases">
        <title>Comparative genomics of the Paenibacillus odorifer group.</title>
        <authorList>
            <person name="Tsai Y.-C."/>
            <person name="Martin N."/>
            <person name="Korlach J."/>
            <person name="Wiedmann M."/>
        </authorList>
    </citation>
    <scope>NUCLEOTIDE SEQUENCE [LARGE SCALE GENOMIC DNA]</scope>
    <source>
        <strain evidence="2 3">DSM 18334</strain>
    </source>
</reference>
<dbReference type="AlphaFoldDB" id="A0A098M9S2"/>
<dbReference type="Gene3D" id="2.30.110.10">
    <property type="entry name" value="Electron Transport, Fmn-binding Protein, Chain A"/>
    <property type="match status" value="1"/>
</dbReference>
<evidence type="ECO:0000313" key="3">
    <source>
        <dbReference type="Proteomes" id="UP000029734"/>
    </source>
</evidence>
<evidence type="ECO:0000313" key="2">
    <source>
        <dbReference type="EMBL" id="KGE18793.1"/>
    </source>
</evidence>
<dbReference type="RefSeq" id="WP_036649047.1">
    <property type="nucleotide sequence ID" value="NZ_JQCR01000002.1"/>
</dbReference>